<proteinExistence type="predicted"/>
<evidence type="ECO:0000313" key="3">
    <source>
        <dbReference type="EMBL" id="CUX80015.1"/>
    </source>
</evidence>
<dbReference type="InterPro" id="IPR011109">
    <property type="entry name" value="DNA_bind_recombinase_dom"/>
</dbReference>
<feature type="domain" description="Resolvase/invertase-type recombinase catalytic" evidence="1">
    <location>
        <begin position="11"/>
        <end position="159"/>
    </location>
</feature>
<evidence type="ECO:0000259" key="2">
    <source>
        <dbReference type="PROSITE" id="PS51737"/>
    </source>
</evidence>
<dbReference type="Gene3D" id="3.40.50.1390">
    <property type="entry name" value="Resolvase, N-terminal catalytic domain"/>
    <property type="match status" value="1"/>
</dbReference>
<sequence length="571" mass="63172">MTDLLPKAGLRAVIYARYSTDHQSAASVTDQIRLCERLCAEKGWTIAGVYSDDAQSGFNHLRSDYQRMLSFVEAGSCDVIVAESYERLIRDGEHSARLYKRMTYLGVPIVTSKGSRITEIDVGLSSLVSGMTRKLIADKTHRGLEGRVLAGKSAGGISYGYRLDRQLRPDGTFTTGDRVIDPDEAAIIRRIFEEYDQGLSARTIAMGLNRDAIPAPRAGGKGTGTWSFSTISGNWKRGTGLLNNELYIGRLVWNRQRFVKDPDTNKRQARLNPPEDWVIHDVPDLRIIDDSLWDRVKRRQGAIRDEIVTAREASPHTGAPHAERGKRPSYLFSGLLSCGCCGANYIKISATRYGCSAARNRGTCTNRKTIERKDVERRTLQGLKDKLMHPDLVRAFITEYQRALREADTQDAMARKTHMRRLDAVCKEIDNMVDAIAKGMFHDSMKARMDRLEAERQDLETRISALPAPAPIVLHPGVADIYARKVGDLAAALDQDGTRTEAAEVLRGLIQRITLRPDADAPNGHVIEIYGELGAILALCDTNAKARSGATGIGQVAMVAGTGFEPVTFRL</sequence>
<protein>
    <submittedName>
        <fullName evidence="3">Site-specific DNA recombinase</fullName>
    </submittedName>
</protein>
<dbReference type="SUPFAM" id="SSF53041">
    <property type="entry name" value="Resolvase-like"/>
    <property type="match status" value="1"/>
</dbReference>
<dbReference type="Pfam" id="PF00239">
    <property type="entry name" value="Resolvase"/>
    <property type="match status" value="1"/>
</dbReference>
<dbReference type="EMBL" id="FBYC01000004">
    <property type="protein sequence ID" value="CUX80015.1"/>
    <property type="molecule type" value="Genomic_DNA"/>
</dbReference>
<dbReference type="InterPro" id="IPR038109">
    <property type="entry name" value="DNA_bind_recomb_sf"/>
</dbReference>
<keyword evidence="4" id="KW-1185">Reference proteome</keyword>
<dbReference type="InterPro" id="IPR006119">
    <property type="entry name" value="Resolv_N"/>
</dbReference>
<dbReference type="CDD" id="cd00338">
    <property type="entry name" value="Ser_Recombinase"/>
    <property type="match status" value="1"/>
</dbReference>
<dbReference type="PROSITE" id="PS51737">
    <property type="entry name" value="RECOMBINASE_DNA_BIND"/>
    <property type="match status" value="1"/>
</dbReference>
<evidence type="ECO:0000313" key="4">
    <source>
        <dbReference type="Proteomes" id="UP000182045"/>
    </source>
</evidence>
<dbReference type="Pfam" id="PF07508">
    <property type="entry name" value="Recombinase"/>
    <property type="match status" value="1"/>
</dbReference>
<reference evidence="3 4" key="1">
    <citation type="submission" date="2016-01" db="EMBL/GenBank/DDBJ databases">
        <authorList>
            <person name="Varghese N."/>
        </authorList>
    </citation>
    <scope>NUCLEOTIDE SEQUENCE [LARGE SCALE GENOMIC DNA]</scope>
    <source>
        <strain evidence="3 4">HL-91</strain>
    </source>
</reference>
<dbReference type="PROSITE" id="PS51736">
    <property type="entry name" value="RECOMBINASES_3"/>
    <property type="match status" value="1"/>
</dbReference>
<name>A0ABP2BRX2_9RHOB</name>
<dbReference type="PANTHER" id="PTHR30461">
    <property type="entry name" value="DNA-INVERTASE FROM LAMBDOID PROPHAGE"/>
    <property type="match status" value="1"/>
</dbReference>
<dbReference type="InterPro" id="IPR050639">
    <property type="entry name" value="SSR_resolvase"/>
</dbReference>
<comment type="caution">
    <text evidence="3">The sequence shown here is derived from an EMBL/GenBank/DDBJ whole genome shotgun (WGS) entry which is preliminary data.</text>
</comment>
<dbReference type="Gene3D" id="3.90.1750.20">
    <property type="entry name" value="Putative Large Serine Recombinase, Chain B, Domain 2"/>
    <property type="match status" value="1"/>
</dbReference>
<dbReference type="PANTHER" id="PTHR30461:SF23">
    <property type="entry name" value="DNA RECOMBINASE-RELATED"/>
    <property type="match status" value="1"/>
</dbReference>
<evidence type="ECO:0000259" key="1">
    <source>
        <dbReference type="PROSITE" id="PS51736"/>
    </source>
</evidence>
<gene>
    <name evidence="3" type="ORF">Ga0058931_0720</name>
</gene>
<dbReference type="InterPro" id="IPR025827">
    <property type="entry name" value="Zn_ribbon_recom_dom"/>
</dbReference>
<dbReference type="Pfam" id="PF13408">
    <property type="entry name" value="Zn_ribbon_recom"/>
    <property type="match status" value="1"/>
</dbReference>
<dbReference type="SMART" id="SM00857">
    <property type="entry name" value="Resolvase"/>
    <property type="match status" value="1"/>
</dbReference>
<dbReference type="Proteomes" id="UP000182045">
    <property type="component" value="Unassembled WGS sequence"/>
</dbReference>
<dbReference type="InterPro" id="IPR036162">
    <property type="entry name" value="Resolvase-like_N_sf"/>
</dbReference>
<accession>A0ABP2BRX2</accession>
<organism evidence="3 4">
    <name type="scientific">Roseibaca calidilacus</name>
    <dbReference type="NCBI Taxonomy" id="1666912"/>
    <lineage>
        <taxon>Bacteria</taxon>
        <taxon>Pseudomonadati</taxon>
        <taxon>Pseudomonadota</taxon>
        <taxon>Alphaproteobacteria</taxon>
        <taxon>Rhodobacterales</taxon>
        <taxon>Paracoccaceae</taxon>
        <taxon>Roseinatronobacter</taxon>
    </lineage>
</organism>
<feature type="domain" description="Recombinase" evidence="2">
    <location>
        <begin position="158"/>
        <end position="306"/>
    </location>
</feature>